<dbReference type="AlphaFoldDB" id="A0A9J6EUQ5"/>
<sequence>MCQCEGATTTTTARSASTIGSSLPEPAFQELDLVHRCLITCQVTSTASVPKRKRSRARMPKQSFSFETTRRGPDNTPPSRVKTDLRKLPVHFRMKHEADQGERQSTDAGNARQGLRSQCLAKASNIATPRTKLNDKSKRLGTDRGDMSPSKPAEREDGFIAGEVLLHDSQKPKLAELDAVDIRRELRNVLQEHGSSEEDDLCKAPSTSQAQMIVNMHGTITTFLDHSSRFEVIYEDLHTFAYYPSTDGEDGVLDETSSRTYCCLQDTMAYGVIFSYSSFYMSAQPGGDNEAATCRTRNARSQVPPLRRHHSRALTGTQQTCDAEVQTRGCEPVRIAEVKSGLQKRDVNITRPERRLNATRESRVLEVQQIRDKIRTLKQLSPPPTPVERRTAAKLGMRTSKEEQKRTGEHAPRTQASSRAPEPRPFLYPPPRHEKQSREKAAFGAISPNALASVPDTYRKSPPRHRQKFEQKTRAFPISPGWSRPTSRRRYLPLRRKAGERPRALPTPTTSQPVYPWRRSTAPRAKFDELPCSIPISQNSSKGPAASTINATDPTKDPGEDSCVYYCTKAPASAHAASKTAIASTQCRREAMGTAHRVNIPAVVSVALVITRLSNHWQR</sequence>
<feature type="region of interest" description="Disordered" evidence="1">
    <location>
        <begin position="534"/>
        <end position="554"/>
    </location>
</feature>
<feature type="compositionally biased region" description="Basic residues" evidence="1">
    <location>
        <begin position="50"/>
        <end position="59"/>
    </location>
</feature>
<reference evidence="2" key="1">
    <citation type="journal article" date="2020" name="Cell">
        <title>Large-Scale Comparative Analyses of Tick Genomes Elucidate Their Genetic Diversity and Vector Capacities.</title>
        <authorList>
            <consortium name="Tick Genome and Microbiome Consortium (TIGMIC)"/>
            <person name="Jia N."/>
            <person name="Wang J."/>
            <person name="Shi W."/>
            <person name="Du L."/>
            <person name="Sun Y."/>
            <person name="Zhan W."/>
            <person name="Jiang J.F."/>
            <person name="Wang Q."/>
            <person name="Zhang B."/>
            <person name="Ji P."/>
            <person name="Bell-Sakyi L."/>
            <person name="Cui X.M."/>
            <person name="Yuan T.T."/>
            <person name="Jiang B.G."/>
            <person name="Yang W.F."/>
            <person name="Lam T.T."/>
            <person name="Chang Q.C."/>
            <person name="Ding S.J."/>
            <person name="Wang X.J."/>
            <person name="Zhu J.G."/>
            <person name="Ruan X.D."/>
            <person name="Zhao L."/>
            <person name="Wei J.T."/>
            <person name="Ye R.Z."/>
            <person name="Que T.C."/>
            <person name="Du C.H."/>
            <person name="Zhou Y.H."/>
            <person name="Cheng J.X."/>
            <person name="Dai P.F."/>
            <person name="Guo W.B."/>
            <person name="Han X.H."/>
            <person name="Huang E.J."/>
            <person name="Li L.F."/>
            <person name="Wei W."/>
            <person name="Gao Y.C."/>
            <person name="Liu J.Z."/>
            <person name="Shao H.Z."/>
            <person name="Wang X."/>
            <person name="Wang C.C."/>
            <person name="Yang T.C."/>
            <person name="Huo Q.B."/>
            <person name="Li W."/>
            <person name="Chen H.Y."/>
            <person name="Chen S.E."/>
            <person name="Zhou L.G."/>
            <person name="Ni X.B."/>
            <person name="Tian J.H."/>
            <person name="Sheng Y."/>
            <person name="Liu T."/>
            <person name="Pan Y.S."/>
            <person name="Xia L.Y."/>
            <person name="Li J."/>
            <person name="Zhao F."/>
            <person name="Cao W.C."/>
        </authorList>
    </citation>
    <scope>NUCLEOTIDE SEQUENCE</scope>
    <source>
        <strain evidence="2">Rmic-2018</strain>
    </source>
</reference>
<proteinExistence type="predicted"/>
<feature type="compositionally biased region" description="Polar residues" evidence="1">
    <location>
        <begin position="535"/>
        <end position="553"/>
    </location>
</feature>
<feature type="region of interest" description="Disordered" evidence="1">
    <location>
        <begin position="122"/>
        <end position="155"/>
    </location>
</feature>
<evidence type="ECO:0000313" key="3">
    <source>
        <dbReference type="Proteomes" id="UP000821866"/>
    </source>
</evidence>
<protein>
    <submittedName>
        <fullName evidence="2">Uncharacterized protein</fullName>
    </submittedName>
</protein>
<feature type="compositionally biased region" description="Basic and acidic residues" evidence="1">
    <location>
        <begin position="95"/>
        <end position="105"/>
    </location>
</feature>
<gene>
    <name evidence="2" type="ORF">HPB51_019309</name>
</gene>
<name>A0A9J6EUQ5_RHIMP</name>
<feature type="compositionally biased region" description="Basic and acidic residues" evidence="1">
    <location>
        <begin position="399"/>
        <end position="412"/>
    </location>
</feature>
<evidence type="ECO:0000256" key="1">
    <source>
        <dbReference type="SAM" id="MobiDB-lite"/>
    </source>
</evidence>
<accession>A0A9J6EUQ5</accession>
<comment type="caution">
    <text evidence="2">The sequence shown here is derived from an EMBL/GenBank/DDBJ whole genome shotgun (WGS) entry which is preliminary data.</text>
</comment>
<feature type="region of interest" description="Disordered" evidence="1">
    <location>
        <begin position="378"/>
        <end position="437"/>
    </location>
</feature>
<feature type="compositionally biased region" description="Basic and acidic residues" evidence="1">
    <location>
        <begin position="132"/>
        <end position="155"/>
    </location>
</feature>
<reference evidence="2" key="2">
    <citation type="submission" date="2021-09" db="EMBL/GenBank/DDBJ databases">
        <authorList>
            <person name="Jia N."/>
            <person name="Wang J."/>
            <person name="Shi W."/>
            <person name="Du L."/>
            <person name="Sun Y."/>
            <person name="Zhan W."/>
            <person name="Jiang J."/>
            <person name="Wang Q."/>
            <person name="Zhang B."/>
            <person name="Ji P."/>
            <person name="Sakyi L.B."/>
            <person name="Cui X."/>
            <person name="Yuan T."/>
            <person name="Jiang B."/>
            <person name="Yang W."/>
            <person name="Lam T.T.-Y."/>
            <person name="Chang Q."/>
            <person name="Ding S."/>
            <person name="Wang X."/>
            <person name="Zhu J."/>
            <person name="Ruan X."/>
            <person name="Zhao L."/>
            <person name="Wei J."/>
            <person name="Que T."/>
            <person name="Du C."/>
            <person name="Cheng J."/>
            <person name="Dai P."/>
            <person name="Han X."/>
            <person name="Huang E."/>
            <person name="Gao Y."/>
            <person name="Liu J."/>
            <person name="Shao H."/>
            <person name="Ye R."/>
            <person name="Li L."/>
            <person name="Wei W."/>
            <person name="Wang X."/>
            <person name="Wang C."/>
            <person name="Huo Q."/>
            <person name="Li W."/>
            <person name="Guo W."/>
            <person name="Chen H."/>
            <person name="Chen S."/>
            <person name="Zhou L."/>
            <person name="Zhou L."/>
            <person name="Ni X."/>
            <person name="Tian J."/>
            <person name="Zhou Y."/>
            <person name="Sheng Y."/>
            <person name="Liu T."/>
            <person name="Pan Y."/>
            <person name="Xia L."/>
            <person name="Li J."/>
            <person name="Zhao F."/>
            <person name="Cao W."/>
        </authorList>
    </citation>
    <scope>NUCLEOTIDE SEQUENCE</scope>
    <source>
        <strain evidence="2">Rmic-2018</strain>
        <tissue evidence="2">Larvae</tissue>
    </source>
</reference>
<keyword evidence="3" id="KW-1185">Reference proteome</keyword>
<organism evidence="2 3">
    <name type="scientific">Rhipicephalus microplus</name>
    <name type="common">Cattle tick</name>
    <name type="synonym">Boophilus microplus</name>
    <dbReference type="NCBI Taxonomy" id="6941"/>
    <lineage>
        <taxon>Eukaryota</taxon>
        <taxon>Metazoa</taxon>
        <taxon>Ecdysozoa</taxon>
        <taxon>Arthropoda</taxon>
        <taxon>Chelicerata</taxon>
        <taxon>Arachnida</taxon>
        <taxon>Acari</taxon>
        <taxon>Parasitiformes</taxon>
        <taxon>Ixodida</taxon>
        <taxon>Ixodoidea</taxon>
        <taxon>Ixodidae</taxon>
        <taxon>Rhipicephalinae</taxon>
        <taxon>Rhipicephalus</taxon>
        <taxon>Boophilus</taxon>
    </lineage>
</organism>
<feature type="region of interest" description="Disordered" evidence="1">
    <location>
        <begin position="95"/>
        <end position="114"/>
    </location>
</feature>
<dbReference type="EMBL" id="JABSTU010000002">
    <property type="protein sequence ID" value="KAH8037957.1"/>
    <property type="molecule type" value="Genomic_DNA"/>
</dbReference>
<dbReference type="Proteomes" id="UP000821866">
    <property type="component" value="Chromosome 10"/>
</dbReference>
<feature type="region of interest" description="Disordered" evidence="1">
    <location>
        <begin position="496"/>
        <end position="516"/>
    </location>
</feature>
<evidence type="ECO:0000313" key="2">
    <source>
        <dbReference type="EMBL" id="KAH8037957.1"/>
    </source>
</evidence>
<feature type="region of interest" description="Disordered" evidence="1">
    <location>
        <begin position="48"/>
        <end position="82"/>
    </location>
</feature>